<dbReference type="GO" id="GO:0008270">
    <property type="term" value="F:zinc ion binding"/>
    <property type="evidence" value="ECO:0007669"/>
    <property type="project" value="UniProtKB-KW"/>
</dbReference>
<evidence type="ECO:0000256" key="6">
    <source>
        <dbReference type="ARBA" id="ARBA00023098"/>
    </source>
</evidence>
<comment type="caution">
    <text evidence="8">Lacks conserved residue(s) required for the propagation of feature annotation.</text>
</comment>
<dbReference type="Proteomes" id="UP000614610">
    <property type="component" value="Unassembled WGS sequence"/>
</dbReference>
<dbReference type="GO" id="GO:0046486">
    <property type="term" value="P:glycerolipid metabolic process"/>
    <property type="evidence" value="ECO:0007669"/>
    <property type="project" value="UniProtKB-ARBA"/>
</dbReference>
<keyword evidence="6" id="KW-0443">Lipid metabolism</keyword>
<gene>
    <name evidence="12" type="ORF">TWF679_010240</name>
</gene>
<name>A0A8H8V0L1_ORBOL</name>
<evidence type="ECO:0000256" key="2">
    <source>
        <dbReference type="ARBA" id="ARBA00022771"/>
    </source>
</evidence>
<dbReference type="PANTHER" id="PTHR24185:SF1">
    <property type="entry name" value="CALCIUM-INDEPENDENT PHOSPHOLIPASE A2-GAMMA"/>
    <property type="match status" value="1"/>
</dbReference>
<evidence type="ECO:0000313" key="12">
    <source>
        <dbReference type="EMBL" id="KAF3203371.1"/>
    </source>
</evidence>
<evidence type="ECO:0000256" key="4">
    <source>
        <dbReference type="ARBA" id="ARBA00022833"/>
    </source>
</evidence>
<feature type="domain" description="RING-type" evidence="10">
    <location>
        <begin position="694"/>
        <end position="737"/>
    </location>
</feature>
<feature type="domain" description="PNPLA" evidence="11">
    <location>
        <begin position="728"/>
        <end position="954"/>
    </location>
</feature>
<accession>A0A8H8V0L1</accession>
<keyword evidence="5" id="KW-0442">Lipid degradation</keyword>
<feature type="short sequence motif" description="DGA/G" evidence="8">
    <location>
        <begin position="941"/>
        <end position="943"/>
    </location>
</feature>
<feature type="region of interest" description="Disordered" evidence="9">
    <location>
        <begin position="1255"/>
        <end position="1276"/>
    </location>
</feature>
<dbReference type="PROSITE" id="PS51635">
    <property type="entry name" value="PNPLA"/>
    <property type="match status" value="1"/>
</dbReference>
<dbReference type="InterPro" id="IPR027417">
    <property type="entry name" value="P-loop_NTPase"/>
</dbReference>
<dbReference type="Pfam" id="PF01734">
    <property type="entry name" value="Patatin"/>
    <property type="match status" value="1"/>
</dbReference>
<protein>
    <recommendedName>
        <fullName evidence="14">PNPLA domain-containing protein</fullName>
    </recommendedName>
</protein>
<organism evidence="12 13">
    <name type="scientific">Orbilia oligospora</name>
    <name type="common">Nematode-trapping fungus</name>
    <name type="synonym">Arthrobotrys oligospora</name>
    <dbReference type="NCBI Taxonomy" id="2813651"/>
    <lineage>
        <taxon>Eukaryota</taxon>
        <taxon>Fungi</taxon>
        <taxon>Dikarya</taxon>
        <taxon>Ascomycota</taxon>
        <taxon>Pezizomycotina</taxon>
        <taxon>Orbiliomycetes</taxon>
        <taxon>Orbiliales</taxon>
        <taxon>Orbiliaceae</taxon>
        <taxon>Orbilia</taxon>
    </lineage>
</organism>
<keyword evidence="3" id="KW-0378">Hydrolase</keyword>
<comment type="caution">
    <text evidence="12">The sequence shown here is derived from an EMBL/GenBank/DDBJ whole genome shotgun (WGS) entry which is preliminary data.</text>
</comment>
<dbReference type="PROSITE" id="PS00518">
    <property type="entry name" value="ZF_RING_1"/>
    <property type="match status" value="1"/>
</dbReference>
<evidence type="ECO:0000256" key="5">
    <source>
        <dbReference type="ARBA" id="ARBA00022963"/>
    </source>
</evidence>
<proteinExistence type="predicted"/>
<sequence length="1276" mass="143293">MSATNLPNSETPLPPPGEILAELPEAQGLPVELPGEFECAQCEKSGPTLKCMICNLCQVTYCETCWSEVAAHKEGKKGLVGVRKQLHEAIDPVVERKLDLILEPQIGEEDQEALHRQDEETAWFAVVKDDVDKLIFQDLGRYGDIVSGLSENAYPALVSFVGSTGSGKSTLIRMLMELNYLGKMSWETPVVQSAACFSTVPTSGDVHLFCDPHTCNLDNRHPMLYADCEGLEGGERTPLGSKTHKREKIRKLVPERLAEAGRDAKSRFSRRGKRMKQNSRRELEWAVDDATKRREFIVSELYPRILFTFSDVVVFVLRETNKLENAIERLIIWATAALEKSSNQPVLPHAIIVLNSLPNGAPNDFWAADTTTERVLAEANIEFPENPKFKPFIRHWKERGKKVETVRDLLKLYYDNVRVVGIPKKGRSTLMQKQVSQVYLEIKASVERSHGMKKERRMLMNSMALQFHLQSAYDHFASSLRTPFDFVKSTFAHCPIPPGFGGSILKLIISARKQVLCRIEEGKPVVRQLESLLESVASMIASCILLDIARQQIPGPTSQIFPEYRHFCDDAFKDFQEQYLECAYTSDQDYRIRCVNYRVGHKSKGHQDATGRIIAPGEYIASLDEKYIDTFAKLISTNLASMEAEFEAQRVRAGLEAKDDHELTLVANLHKDKYMVPFYDGFGGSAKFISHTACFVCLFHSPEHHLKCGHVICTPCLQTYGSSEAGCITIKSCPLHSYPRNQVYQSPQAFAVKPPTAGVRILSLDGTGGYIALGLVTENWTTTQCIEQFKSFCRKSFTKRKLGSFLAISELARANLPGLGVRQGGRYKYKKKPFQISLMKAFSTSDYLFGSTKRAVAMAKSPYKPVPKVAVITVSSASTGKAIVLGSYNHVDNSHPTFYEFPRSEIPENEFRTWEAARATCATPGYLKEFSHAGSKQVYLDGGVYNNNPIFVADSERKLIWPEVEHLLPDVVLSLGSGYSPNSAKSRKDKKSPSRNAVARAIEKLHWIATDRIENGTVAEETWDTWLRCKDCQVDPMSAGRGSIRLAGDRYARWNAKFNGHDDPPHLDDLDALQRIETETYKQVQGLDQHIKNLADHLICSTFYFQLQQAKELPPIDECNERFSVKGQIMCRWGPHSPDICSLGELFQGLNSKRNLDPLWRPYFTIRETPSGPKSPPADVIQIPETTIQKMCNSQNGKFELPEVEFTVSSRETVTEILLHLDNFSNFPISGFPCQVLMNMPNGIVPKNPLLRRGWTSKHSVPSTPNSSRGSNSLDF</sequence>
<evidence type="ECO:0000256" key="8">
    <source>
        <dbReference type="PROSITE-ProRule" id="PRU01161"/>
    </source>
</evidence>
<dbReference type="InterPro" id="IPR001841">
    <property type="entry name" value="Znf_RING"/>
</dbReference>
<reference evidence="12" key="1">
    <citation type="submission" date="2019-06" db="EMBL/GenBank/DDBJ databases">
        <authorList>
            <person name="Palmer J.M."/>
        </authorList>
    </citation>
    <scope>NUCLEOTIDE SEQUENCE</scope>
    <source>
        <strain evidence="12">TWF679</strain>
    </source>
</reference>
<evidence type="ECO:0008006" key="14">
    <source>
        <dbReference type="Google" id="ProtNLM"/>
    </source>
</evidence>
<dbReference type="InterPro" id="IPR016035">
    <property type="entry name" value="Acyl_Trfase/lysoPLipase"/>
</dbReference>
<evidence type="ECO:0000256" key="7">
    <source>
        <dbReference type="PROSITE-ProRule" id="PRU00175"/>
    </source>
</evidence>
<evidence type="ECO:0000259" key="10">
    <source>
        <dbReference type="PROSITE" id="PS50089"/>
    </source>
</evidence>
<dbReference type="GO" id="GO:0016020">
    <property type="term" value="C:membrane"/>
    <property type="evidence" value="ECO:0007669"/>
    <property type="project" value="TreeGrafter"/>
</dbReference>
<dbReference type="SUPFAM" id="SSF52540">
    <property type="entry name" value="P-loop containing nucleoside triphosphate hydrolases"/>
    <property type="match status" value="1"/>
</dbReference>
<dbReference type="GO" id="GO:0019369">
    <property type="term" value="P:arachidonate metabolic process"/>
    <property type="evidence" value="ECO:0007669"/>
    <property type="project" value="TreeGrafter"/>
</dbReference>
<dbReference type="InterPro" id="IPR002641">
    <property type="entry name" value="PNPLA_dom"/>
</dbReference>
<evidence type="ECO:0000256" key="9">
    <source>
        <dbReference type="SAM" id="MobiDB-lite"/>
    </source>
</evidence>
<dbReference type="SUPFAM" id="SSF52151">
    <property type="entry name" value="FabD/lysophospholipase-like"/>
    <property type="match status" value="1"/>
</dbReference>
<evidence type="ECO:0000256" key="1">
    <source>
        <dbReference type="ARBA" id="ARBA00022723"/>
    </source>
</evidence>
<evidence type="ECO:0000259" key="11">
    <source>
        <dbReference type="PROSITE" id="PS51635"/>
    </source>
</evidence>
<evidence type="ECO:0000313" key="13">
    <source>
        <dbReference type="Proteomes" id="UP000614610"/>
    </source>
</evidence>
<feature type="compositionally biased region" description="Polar residues" evidence="9">
    <location>
        <begin position="1257"/>
        <end position="1276"/>
    </location>
</feature>
<keyword evidence="2 7" id="KW-0863">Zinc-finger</keyword>
<dbReference type="Gene3D" id="3.40.1090.10">
    <property type="entry name" value="Cytosolic phospholipase A2 catalytic domain"/>
    <property type="match status" value="1"/>
</dbReference>
<dbReference type="GO" id="GO:0016042">
    <property type="term" value="P:lipid catabolic process"/>
    <property type="evidence" value="ECO:0007669"/>
    <property type="project" value="UniProtKB-KW"/>
</dbReference>
<dbReference type="InterPro" id="IPR017907">
    <property type="entry name" value="Znf_RING_CS"/>
</dbReference>
<keyword evidence="4" id="KW-0862">Zinc</keyword>
<dbReference type="GO" id="GO:0047499">
    <property type="term" value="F:calcium-independent phospholipase A2 activity"/>
    <property type="evidence" value="ECO:0007669"/>
    <property type="project" value="TreeGrafter"/>
</dbReference>
<keyword evidence="1" id="KW-0479">Metal-binding</keyword>
<dbReference type="AlphaFoldDB" id="A0A8H8V0L1"/>
<dbReference type="PANTHER" id="PTHR24185">
    <property type="entry name" value="CALCIUM-INDEPENDENT PHOSPHOLIPASE A2-GAMMA"/>
    <property type="match status" value="1"/>
</dbReference>
<evidence type="ECO:0000256" key="3">
    <source>
        <dbReference type="ARBA" id="ARBA00022801"/>
    </source>
</evidence>
<dbReference type="OrthoDB" id="194358at2759"/>
<dbReference type="PROSITE" id="PS50089">
    <property type="entry name" value="ZF_RING_2"/>
    <property type="match status" value="1"/>
</dbReference>
<dbReference type="EMBL" id="WIWT01000079">
    <property type="protein sequence ID" value="KAF3203371.1"/>
    <property type="molecule type" value="Genomic_DNA"/>
</dbReference>